<evidence type="ECO:0000313" key="2">
    <source>
        <dbReference type="EMBL" id="KAG2177413.1"/>
    </source>
</evidence>
<dbReference type="Proteomes" id="UP000612746">
    <property type="component" value="Unassembled WGS sequence"/>
</dbReference>
<dbReference type="AlphaFoldDB" id="A0A8H7UEY1"/>
<feature type="transmembrane region" description="Helical" evidence="1">
    <location>
        <begin position="207"/>
        <end position="228"/>
    </location>
</feature>
<dbReference type="InterPro" id="IPR036305">
    <property type="entry name" value="RGS_sf"/>
</dbReference>
<accession>A0A8H7UEY1</accession>
<feature type="transmembrane region" description="Helical" evidence="1">
    <location>
        <begin position="240"/>
        <end position="265"/>
    </location>
</feature>
<dbReference type="EMBL" id="JAEPRA010000012">
    <property type="protein sequence ID" value="KAG2177413.1"/>
    <property type="molecule type" value="Genomic_DNA"/>
</dbReference>
<keyword evidence="1" id="KW-0812">Transmembrane</keyword>
<dbReference type="PANTHER" id="PTHR39466">
    <property type="entry name" value="RGS DOMAIN-CONTAINING PROTEIN"/>
    <property type="match status" value="1"/>
</dbReference>
<comment type="caution">
    <text evidence="2">The sequence shown here is derived from an EMBL/GenBank/DDBJ whole genome shotgun (WGS) entry which is preliminary data.</text>
</comment>
<sequence length="344" mass="40731">MCILVRYHLSNEEARILCIYFSQLCFSEDILQGKTCQPISLQDLRWYLQNKEHSAENLDFYFWYLEYRERFSQLSEFERAKSPIPREKPARASTVIAMDSAVCIGAETLTKDEDKREYNEATTLGAEFQPYREEINAVLKTFFESSSFKELNLDGSVMKYVRYHGRRTTHPDVFSEAFNQVRWTMEHSSLRNFFHHALQNIRYSQVVFFYATAIFNFLHLPMVLFYTYSHNMMRWWRLPLLFFTFNFIASVLVARIGFCVIRAALGRRQVPLYELEEVEQARRSTDKKYESTIKNESDFTSIMDPNVKRYNKCVYLQETLFHIITVSFIIALCVLVPSLIITSE</sequence>
<evidence type="ECO:0000313" key="3">
    <source>
        <dbReference type="Proteomes" id="UP000612746"/>
    </source>
</evidence>
<reference evidence="2" key="1">
    <citation type="submission" date="2020-12" db="EMBL/GenBank/DDBJ databases">
        <title>Metabolic potential, ecology and presence of endohyphal bacteria is reflected in genomic diversity of Mucoromycotina.</title>
        <authorList>
            <person name="Muszewska A."/>
            <person name="Okrasinska A."/>
            <person name="Steczkiewicz K."/>
            <person name="Drgas O."/>
            <person name="Orlowska M."/>
            <person name="Perlinska-Lenart U."/>
            <person name="Aleksandrzak-Piekarczyk T."/>
            <person name="Szatraj K."/>
            <person name="Zielenkiewicz U."/>
            <person name="Pilsyk S."/>
            <person name="Malc E."/>
            <person name="Mieczkowski P."/>
            <person name="Kruszewska J.S."/>
            <person name="Biernat P."/>
            <person name="Pawlowska J."/>
        </authorList>
    </citation>
    <scope>NUCLEOTIDE SEQUENCE</scope>
    <source>
        <strain evidence="2">WA0000051536</strain>
    </source>
</reference>
<dbReference type="PANTHER" id="PTHR39466:SF1">
    <property type="entry name" value="RGS DOMAIN-CONTAINING PROTEIN"/>
    <property type="match status" value="1"/>
</dbReference>
<dbReference type="Gene3D" id="1.10.167.10">
    <property type="entry name" value="Regulator of G-protein Signalling 4, domain 2"/>
    <property type="match status" value="1"/>
</dbReference>
<evidence type="ECO:0008006" key="4">
    <source>
        <dbReference type="Google" id="ProtNLM"/>
    </source>
</evidence>
<feature type="transmembrane region" description="Helical" evidence="1">
    <location>
        <begin position="320"/>
        <end position="341"/>
    </location>
</feature>
<dbReference type="OrthoDB" id="3232309at2759"/>
<organism evidence="2 3">
    <name type="scientific">Umbelopsis vinacea</name>
    <dbReference type="NCBI Taxonomy" id="44442"/>
    <lineage>
        <taxon>Eukaryota</taxon>
        <taxon>Fungi</taxon>
        <taxon>Fungi incertae sedis</taxon>
        <taxon>Mucoromycota</taxon>
        <taxon>Mucoromycotina</taxon>
        <taxon>Umbelopsidomycetes</taxon>
        <taxon>Umbelopsidales</taxon>
        <taxon>Umbelopsidaceae</taxon>
        <taxon>Umbelopsis</taxon>
    </lineage>
</organism>
<protein>
    <recommendedName>
        <fullName evidence="4">RGS domain-containing protein</fullName>
    </recommendedName>
</protein>
<name>A0A8H7UEY1_9FUNG</name>
<dbReference type="SUPFAM" id="SSF48097">
    <property type="entry name" value="Regulator of G-protein signaling, RGS"/>
    <property type="match status" value="1"/>
</dbReference>
<keyword evidence="1" id="KW-1133">Transmembrane helix</keyword>
<gene>
    <name evidence="2" type="ORF">INT44_007924</name>
</gene>
<keyword evidence="1" id="KW-0472">Membrane</keyword>
<proteinExistence type="predicted"/>
<keyword evidence="3" id="KW-1185">Reference proteome</keyword>
<evidence type="ECO:0000256" key="1">
    <source>
        <dbReference type="SAM" id="Phobius"/>
    </source>
</evidence>
<dbReference type="InterPro" id="IPR044926">
    <property type="entry name" value="RGS_subdomain_2"/>
</dbReference>